<evidence type="ECO:0000313" key="2">
    <source>
        <dbReference type="Proteomes" id="UP001168620"/>
    </source>
</evidence>
<dbReference type="RefSeq" id="WP_300953017.1">
    <property type="nucleotide sequence ID" value="NZ_JAUHJQ010000005.1"/>
</dbReference>
<dbReference type="Proteomes" id="UP001168620">
    <property type="component" value="Unassembled WGS sequence"/>
</dbReference>
<protein>
    <submittedName>
        <fullName evidence="1">Uncharacterized protein</fullName>
    </submittedName>
</protein>
<evidence type="ECO:0000313" key="1">
    <source>
        <dbReference type="EMBL" id="MDN4173915.1"/>
    </source>
</evidence>
<sequence length="78" mass="8600">MALAAYEGQLCPGCRQPIALAWHSDMDGYYDAESYVCHACTARSDSDEKTRWVIAHHTRDLDANPVPPFVLGVTTTSD</sequence>
<comment type="caution">
    <text evidence="1">The sequence shown here is derived from an EMBL/GenBank/DDBJ whole genome shotgun (WGS) entry which is preliminary data.</text>
</comment>
<proteinExistence type="predicted"/>
<reference evidence="1" key="1">
    <citation type="submission" date="2023-06" db="EMBL/GenBank/DDBJ databases">
        <title>Draft genome sequence of Nocardioides sp. SOB77.</title>
        <authorList>
            <person name="Zhang G."/>
        </authorList>
    </citation>
    <scope>NUCLEOTIDE SEQUENCE</scope>
    <source>
        <strain evidence="1">SOB77</strain>
    </source>
</reference>
<keyword evidence="2" id="KW-1185">Reference proteome</keyword>
<name>A0ABT8FHI6_9ACTN</name>
<accession>A0ABT8FHI6</accession>
<organism evidence="1 2">
    <name type="scientific">Nocardioides oceani</name>
    <dbReference type="NCBI Taxonomy" id="3058369"/>
    <lineage>
        <taxon>Bacteria</taxon>
        <taxon>Bacillati</taxon>
        <taxon>Actinomycetota</taxon>
        <taxon>Actinomycetes</taxon>
        <taxon>Propionibacteriales</taxon>
        <taxon>Nocardioidaceae</taxon>
        <taxon>Nocardioides</taxon>
    </lineage>
</organism>
<dbReference type="EMBL" id="JAUHJQ010000005">
    <property type="protein sequence ID" value="MDN4173915.1"/>
    <property type="molecule type" value="Genomic_DNA"/>
</dbReference>
<gene>
    <name evidence="1" type="ORF">QWY28_13220</name>
</gene>